<accession>A0ACB8WPF5</accession>
<reference evidence="1" key="1">
    <citation type="submission" date="2022-04" db="EMBL/GenBank/DDBJ databases">
        <title>Jade perch genome.</title>
        <authorList>
            <person name="Chao B."/>
        </authorList>
    </citation>
    <scope>NUCLEOTIDE SEQUENCE</scope>
    <source>
        <strain evidence="1">CB-2022</strain>
    </source>
</reference>
<feature type="non-terminal residue" evidence="1">
    <location>
        <position position="88"/>
    </location>
</feature>
<evidence type="ECO:0000313" key="2">
    <source>
        <dbReference type="Proteomes" id="UP000831701"/>
    </source>
</evidence>
<protein>
    <submittedName>
        <fullName evidence="1">Uncharacterized protein</fullName>
    </submittedName>
</protein>
<gene>
    <name evidence="1" type="ORF">L3Q82_025326</name>
</gene>
<keyword evidence="2" id="KW-1185">Reference proteome</keyword>
<sequence>MSCVNNLGHGTKLVCHIDIAQMLAFIKRHFWWPFMKGEVECFVAAYDMCTRNKFATDPLLAYHKLFLILINPSLTLPLILLQDCMFLK</sequence>
<organism evidence="1 2">
    <name type="scientific">Scortum barcoo</name>
    <name type="common">barcoo grunter</name>
    <dbReference type="NCBI Taxonomy" id="214431"/>
    <lineage>
        <taxon>Eukaryota</taxon>
        <taxon>Metazoa</taxon>
        <taxon>Chordata</taxon>
        <taxon>Craniata</taxon>
        <taxon>Vertebrata</taxon>
        <taxon>Euteleostomi</taxon>
        <taxon>Actinopterygii</taxon>
        <taxon>Neopterygii</taxon>
        <taxon>Teleostei</taxon>
        <taxon>Neoteleostei</taxon>
        <taxon>Acanthomorphata</taxon>
        <taxon>Eupercaria</taxon>
        <taxon>Centrarchiformes</taxon>
        <taxon>Terapontoidei</taxon>
        <taxon>Terapontidae</taxon>
        <taxon>Scortum</taxon>
    </lineage>
</organism>
<comment type="caution">
    <text evidence="1">The sequence shown here is derived from an EMBL/GenBank/DDBJ whole genome shotgun (WGS) entry which is preliminary data.</text>
</comment>
<name>A0ACB8WPF5_9TELE</name>
<dbReference type="EMBL" id="CM041537">
    <property type="protein sequence ID" value="KAI3369615.1"/>
    <property type="molecule type" value="Genomic_DNA"/>
</dbReference>
<dbReference type="Proteomes" id="UP000831701">
    <property type="component" value="Chromosome 7"/>
</dbReference>
<proteinExistence type="predicted"/>
<evidence type="ECO:0000313" key="1">
    <source>
        <dbReference type="EMBL" id="KAI3369615.1"/>
    </source>
</evidence>